<protein>
    <recommendedName>
        <fullName evidence="1">Anticodon-binding domain-containing protein</fullName>
    </recommendedName>
</protein>
<dbReference type="InterPro" id="IPR004154">
    <property type="entry name" value="Anticodon-bd"/>
</dbReference>
<dbReference type="GO" id="GO:0005739">
    <property type="term" value="C:mitochondrion"/>
    <property type="evidence" value="ECO:0007669"/>
    <property type="project" value="TreeGrafter"/>
</dbReference>
<dbReference type="InterPro" id="IPR036621">
    <property type="entry name" value="Anticodon-bd_dom_sf"/>
</dbReference>
<dbReference type="Gene3D" id="3.40.50.800">
    <property type="entry name" value="Anticodon-binding domain"/>
    <property type="match status" value="1"/>
</dbReference>
<dbReference type="InterPro" id="IPR027031">
    <property type="entry name" value="Gly-tRNA_synthase/POLG2"/>
</dbReference>
<gene>
    <name evidence="2" type="ORF">Q8A67_014445</name>
</gene>
<keyword evidence="3" id="KW-1185">Reference proteome</keyword>
<comment type="caution">
    <text evidence="2">The sequence shown here is derived from an EMBL/GenBank/DDBJ whole genome shotgun (WGS) entry which is preliminary data.</text>
</comment>
<organism evidence="2 3">
    <name type="scientific">Cirrhinus molitorella</name>
    <name type="common">mud carp</name>
    <dbReference type="NCBI Taxonomy" id="172907"/>
    <lineage>
        <taxon>Eukaryota</taxon>
        <taxon>Metazoa</taxon>
        <taxon>Chordata</taxon>
        <taxon>Craniata</taxon>
        <taxon>Vertebrata</taxon>
        <taxon>Euteleostomi</taxon>
        <taxon>Actinopterygii</taxon>
        <taxon>Neopterygii</taxon>
        <taxon>Teleostei</taxon>
        <taxon>Ostariophysi</taxon>
        <taxon>Cypriniformes</taxon>
        <taxon>Cyprinidae</taxon>
        <taxon>Labeoninae</taxon>
        <taxon>Labeonini</taxon>
        <taxon>Cirrhinus</taxon>
    </lineage>
</organism>
<dbReference type="PANTHER" id="PTHR10745">
    <property type="entry name" value="GLYCYL-TRNA SYNTHETASE/DNA POLYMERASE SUBUNIT GAMMA-2"/>
    <property type="match status" value="1"/>
</dbReference>
<dbReference type="AlphaFoldDB" id="A0AA88PQ07"/>
<dbReference type="PANTHER" id="PTHR10745:SF8">
    <property type="entry name" value="DNA POLYMERASE SUBUNIT GAMMA-2, MITOCHONDRIAL"/>
    <property type="match status" value="1"/>
</dbReference>
<feature type="domain" description="Anticodon-binding" evidence="1">
    <location>
        <begin position="352"/>
        <end position="433"/>
    </location>
</feature>
<sequence>MFLHSIRRRLQLLGEKLPWYQRNISKYNTHYDNCDKTSLLMQLCADRYYISPEAFHTRNCTYGPLGTELKKNITKQWTSAIRTRAYVFGITTSVQSRMCEESVKVVNVSALQEILNQDSLTKKEACQKIQMLMKDCMSVRTSLLQGALQQYIKVLELVNRTLPFGLAEIGLCHHSDSQLRHLSCCSSEVTESSLVWFCSPRTSSQWMDYWAHQRLQWWRKFALGPSDFSMCNVVDEELKEGTSHGVKVLYKFPWGSETLETLWSLGDTLLLKTHQGTCTKLQCKDGRKSVVPHVISVSANVDRGILAYLFNSLQLLRKTDSKQKLHQKMVLKLHPTLTPVKVALDMGRGFSSELRQVCEGLFKEFLEAGISTWPGYLDTSLSMENLHTKYDEMGVLFTVMVSESTLKSGLLLVRNRDTTIRETMHISEIKCFLLKYISASENF</sequence>
<dbReference type="EMBL" id="JAUYZG010000014">
    <property type="protein sequence ID" value="KAK2889070.1"/>
    <property type="molecule type" value="Genomic_DNA"/>
</dbReference>
<evidence type="ECO:0000259" key="1">
    <source>
        <dbReference type="Pfam" id="PF03129"/>
    </source>
</evidence>
<proteinExistence type="predicted"/>
<accession>A0AA88PQ07</accession>
<dbReference type="Proteomes" id="UP001187343">
    <property type="component" value="Unassembled WGS sequence"/>
</dbReference>
<dbReference type="Pfam" id="PF03129">
    <property type="entry name" value="HGTP_anticodon"/>
    <property type="match status" value="1"/>
</dbReference>
<dbReference type="SUPFAM" id="SSF55681">
    <property type="entry name" value="Class II aaRS and biotin synthetases"/>
    <property type="match status" value="1"/>
</dbReference>
<evidence type="ECO:0000313" key="2">
    <source>
        <dbReference type="EMBL" id="KAK2889070.1"/>
    </source>
</evidence>
<dbReference type="Gene3D" id="3.30.930.10">
    <property type="entry name" value="Bira Bifunctional Protein, Domain 2"/>
    <property type="match status" value="1"/>
</dbReference>
<dbReference type="SUPFAM" id="SSF52954">
    <property type="entry name" value="Class II aaRS ABD-related"/>
    <property type="match status" value="1"/>
</dbReference>
<name>A0AA88PQ07_9TELE</name>
<reference evidence="2" key="1">
    <citation type="submission" date="2023-08" db="EMBL/GenBank/DDBJ databases">
        <title>Chromosome-level Genome Assembly of mud carp (Cirrhinus molitorella).</title>
        <authorList>
            <person name="Liu H."/>
        </authorList>
    </citation>
    <scope>NUCLEOTIDE SEQUENCE</scope>
    <source>
        <strain evidence="2">Prfri</strain>
        <tissue evidence="2">Muscle</tissue>
    </source>
</reference>
<dbReference type="GO" id="GO:0006264">
    <property type="term" value="P:mitochondrial DNA replication"/>
    <property type="evidence" value="ECO:0007669"/>
    <property type="project" value="TreeGrafter"/>
</dbReference>
<evidence type="ECO:0000313" key="3">
    <source>
        <dbReference type="Proteomes" id="UP001187343"/>
    </source>
</evidence>
<dbReference type="InterPro" id="IPR045864">
    <property type="entry name" value="aa-tRNA-synth_II/BPL/LPL"/>
</dbReference>